<dbReference type="AlphaFoldDB" id="A0A9X2GI82"/>
<gene>
    <name evidence="2" type="ORF">HD597_005187</name>
</gene>
<accession>A0A9X2GI82</accession>
<dbReference type="InterPro" id="IPR015943">
    <property type="entry name" value="WD40/YVTN_repeat-like_dom_sf"/>
</dbReference>
<evidence type="ECO:0008006" key="4">
    <source>
        <dbReference type="Google" id="ProtNLM"/>
    </source>
</evidence>
<dbReference type="Gene3D" id="2.130.10.10">
    <property type="entry name" value="YVTN repeat-like/Quinoprotein amine dehydrogenase"/>
    <property type="match status" value="2"/>
</dbReference>
<proteinExistence type="predicted"/>
<evidence type="ECO:0000313" key="3">
    <source>
        <dbReference type="Proteomes" id="UP001139648"/>
    </source>
</evidence>
<dbReference type="PROSITE" id="PS50194">
    <property type="entry name" value="FILAMIN_REPEAT"/>
    <property type="match status" value="1"/>
</dbReference>
<dbReference type="EMBL" id="JAMZEB010000002">
    <property type="protein sequence ID" value="MCP2358167.1"/>
    <property type="molecule type" value="Genomic_DNA"/>
</dbReference>
<comment type="caution">
    <text evidence="2">The sequence shown here is derived from an EMBL/GenBank/DDBJ whole genome shotgun (WGS) entry which is preliminary data.</text>
</comment>
<dbReference type="RefSeq" id="WP_253745261.1">
    <property type="nucleotide sequence ID" value="NZ_BAABKA010000067.1"/>
</dbReference>
<evidence type="ECO:0000256" key="1">
    <source>
        <dbReference type="SAM" id="SignalP"/>
    </source>
</evidence>
<dbReference type="SUPFAM" id="SSF50969">
    <property type="entry name" value="YVTN repeat-like/Quinoprotein amine dehydrogenase"/>
    <property type="match status" value="1"/>
</dbReference>
<feature type="signal peptide" evidence="1">
    <location>
        <begin position="1"/>
        <end position="38"/>
    </location>
</feature>
<feature type="chain" id="PRO_5040954628" description="40-residue YVTN family beta-propeller repeat-containing protein" evidence="1">
    <location>
        <begin position="39"/>
        <end position="556"/>
    </location>
</feature>
<dbReference type="InterPro" id="IPR011044">
    <property type="entry name" value="Quino_amine_DH_bsu"/>
</dbReference>
<keyword evidence="3" id="KW-1185">Reference proteome</keyword>
<name>A0A9X2GI82_9ACTN</name>
<dbReference type="Proteomes" id="UP001139648">
    <property type="component" value="Unassembled WGS sequence"/>
</dbReference>
<keyword evidence="1" id="KW-0732">Signal</keyword>
<evidence type="ECO:0000313" key="2">
    <source>
        <dbReference type="EMBL" id="MCP2358167.1"/>
    </source>
</evidence>
<dbReference type="InterPro" id="IPR017868">
    <property type="entry name" value="Filamin/ABP280_repeat-like"/>
</dbReference>
<sequence length="556" mass="57266">MHPSSSDRAPVSHRLVALAGSLLLAAGLLVAQAPAATAADTVTDLGVASDRGGDVVGQSGRIFVAADDRIVVTKSDGALIDTISGLSGAVALSVADNGRKVYAALRDSHEVIEIDIATLAITKRIDLTAHPCPSTLAQSYERLWVGYGCGQAGEGGVVALDLWTPAPTPAPVGPGATQPPLLAVAGSTLVAGEPGAGSASVRVYDVSTTPATPRGEIRAEESLRDLALTDYGSAALSALADTRRFDAWDTTTTARTRAYDGGELSEHGLPTAVAASPNGAYVVGGRNSPAGDAAELVVYDPATAEVIYSAGHQGKALVAGSIAFYGVLTYAVLKEPGTGRMHLWRLPHSPYHASSLTMTAPSEATALKQLTISGQLTLSTGALPGVQTLELYSRLPDGTSRPFQEITTEADGTYQFTDTPPKWGSYEYRVHWPGNSWFGGSGASATVEVGLYQPVLTVTGPATGVVGERLEFTGSFAADGITFPRAFVTVVRRVSTPDGTTSTGLAKPTPTADGSFSFADTPAAAGKYTYVIQLLGTSTMEGARTTHVVVVTQPPA</sequence>
<protein>
    <recommendedName>
        <fullName evidence="4">40-residue YVTN family beta-propeller repeat-containing protein</fullName>
    </recommendedName>
</protein>
<organism evidence="2 3">
    <name type="scientific">Nonomuraea thailandensis</name>
    <dbReference type="NCBI Taxonomy" id="1188745"/>
    <lineage>
        <taxon>Bacteria</taxon>
        <taxon>Bacillati</taxon>
        <taxon>Actinomycetota</taxon>
        <taxon>Actinomycetes</taxon>
        <taxon>Streptosporangiales</taxon>
        <taxon>Streptosporangiaceae</taxon>
        <taxon>Nonomuraea</taxon>
    </lineage>
</organism>
<reference evidence="2" key="1">
    <citation type="submission" date="2022-06" db="EMBL/GenBank/DDBJ databases">
        <title>Sequencing the genomes of 1000 actinobacteria strains.</title>
        <authorList>
            <person name="Klenk H.-P."/>
        </authorList>
    </citation>
    <scope>NUCLEOTIDE SEQUENCE</scope>
    <source>
        <strain evidence="2">DSM 46694</strain>
    </source>
</reference>